<keyword evidence="9 11" id="KW-0275">Fatty acid biosynthesis</keyword>
<keyword evidence="7" id="KW-0276">Fatty acid metabolism</keyword>
<evidence type="ECO:0000256" key="10">
    <source>
        <dbReference type="ARBA" id="ARBA00023315"/>
    </source>
</evidence>
<evidence type="ECO:0000256" key="12">
    <source>
        <dbReference type="PIRSR" id="PIRSR000447-1"/>
    </source>
</evidence>
<evidence type="ECO:0000256" key="1">
    <source>
        <dbReference type="ARBA" id="ARBA00005194"/>
    </source>
</evidence>
<dbReference type="InterPro" id="IPR000794">
    <property type="entry name" value="Beta-ketoacyl_synthase"/>
</dbReference>
<dbReference type="EC" id="2.3.1.179" evidence="3 11"/>
<dbReference type="PROSITE" id="PS52004">
    <property type="entry name" value="KS3_2"/>
    <property type="match status" value="1"/>
</dbReference>
<evidence type="ECO:0000256" key="3">
    <source>
        <dbReference type="ARBA" id="ARBA00012356"/>
    </source>
</evidence>
<feature type="active site" description="For beta-ketoacyl synthase activity" evidence="12">
    <location>
        <position position="163"/>
    </location>
</feature>
<evidence type="ECO:0000313" key="16">
    <source>
        <dbReference type="Proteomes" id="UP000265882"/>
    </source>
</evidence>
<dbReference type="SUPFAM" id="SSF53901">
    <property type="entry name" value="Thiolase-like"/>
    <property type="match status" value="2"/>
</dbReference>
<dbReference type="EMBL" id="QZKU01000099">
    <property type="protein sequence ID" value="RJP18563.1"/>
    <property type="molecule type" value="Genomic_DNA"/>
</dbReference>
<dbReference type="AlphaFoldDB" id="A0A3A4NB06"/>
<dbReference type="UniPathway" id="UPA00094"/>
<keyword evidence="5 11" id="KW-0444">Lipid biosynthesis</keyword>
<dbReference type="CDD" id="cd00834">
    <property type="entry name" value="KAS_I_II"/>
    <property type="match status" value="1"/>
</dbReference>
<evidence type="ECO:0000256" key="2">
    <source>
        <dbReference type="ARBA" id="ARBA00008467"/>
    </source>
</evidence>
<reference evidence="15 16" key="1">
    <citation type="journal article" date="2017" name="ISME J.">
        <title>Energy and carbon metabolisms in a deep terrestrial subsurface fluid microbial community.</title>
        <authorList>
            <person name="Momper L."/>
            <person name="Jungbluth S.P."/>
            <person name="Lee M.D."/>
            <person name="Amend J.P."/>
        </authorList>
    </citation>
    <scope>NUCLEOTIDE SEQUENCE [LARGE SCALE GENOMIC DNA]</scope>
    <source>
        <strain evidence="15">SURF_5</strain>
    </source>
</reference>
<comment type="pathway">
    <text evidence="1 11">Lipid metabolism; fatty acid biosynthesis.</text>
</comment>
<dbReference type="Proteomes" id="UP000265882">
    <property type="component" value="Unassembled WGS sequence"/>
</dbReference>
<dbReference type="InterPro" id="IPR014030">
    <property type="entry name" value="Ketoacyl_synth_N"/>
</dbReference>
<evidence type="ECO:0000256" key="9">
    <source>
        <dbReference type="ARBA" id="ARBA00023160"/>
    </source>
</evidence>
<comment type="catalytic activity">
    <reaction evidence="11">
        <text>a fatty acyl-[ACP] + malonyl-[ACP] + H(+) = a 3-oxoacyl-[ACP] + holo-[ACP] + CO2</text>
        <dbReference type="Rhea" id="RHEA:22836"/>
        <dbReference type="Rhea" id="RHEA-COMP:9623"/>
        <dbReference type="Rhea" id="RHEA-COMP:9685"/>
        <dbReference type="Rhea" id="RHEA-COMP:9916"/>
        <dbReference type="Rhea" id="RHEA-COMP:14125"/>
        <dbReference type="ChEBI" id="CHEBI:15378"/>
        <dbReference type="ChEBI" id="CHEBI:16526"/>
        <dbReference type="ChEBI" id="CHEBI:64479"/>
        <dbReference type="ChEBI" id="CHEBI:78449"/>
        <dbReference type="ChEBI" id="CHEBI:78776"/>
        <dbReference type="ChEBI" id="CHEBI:138651"/>
    </reaction>
</comment>
<sequence length="413" mass="44010">MNRRVVATGAGVISPVGNALEKFWDSLTSGRSGIRRISSFDTTDFSSKIAGIVENFQPDQFLSSKEAKRMDRFAQFAFAASKMALEHSGIDLEKVDRDMFGVLIGSGVGGLTIIEEQHLVLLDRGPKRLSPFCIPMLIINMAPGVVAMHFNLRGPNTAVSTACASGTHAIGDAYRIIQRGEADLMLAGGTESALTPMGIGGFCAMRALSTSHNDHPERASRPFDRNRDGFVMAEGAGVILLEELGHAQKRGAVILGEIIGYGMSADAYHITAPSPEGEGAARCMRAALKSSATAPESISYINAHGTSTQLNDKLETEAVKRVFGDHARKLALSSTKSHMGHLLGAAGGVEAIATLLAIQTGTAPPTINYEEPDPECDLDYVPNVARQMDITYAMSNSFGFGGTNATIIFKKFE</sequence>
<dbReference type="SMART" id="SM00825">
    <property type="entry name" value="PKS_KS"/>
    <property type="match status" value="1"/>
</dbReference>
<comment type="caution">
    <text evidence="15">The sequence shown here is derived from an EMBL/GenBank/DDBJ whole genome shotgun (WGS) entry which is preliminary data.</text>
</comment>
<comment type="catalytic activity">
    <reaction evidence="11">
        <text>(9Z)-hexadecenoyl-[ACP] + malonyl-[ACP] + H(+) = 3-oxo-(11Z)-octadecenoyl-[ACP] + holo-[ACP] + CO2</text>
        <dbReference type="Rhea" id="RHEA:55040"/>
        <dbReference type="Rhea" id="RHEA-COMP:9623"/>
        <dbReference type="Rhea" id="RHEA-COMP:9685"/>
        <dbReference type="Rhea" id="RHEA-COMP:10800"/>
        <dbReference type="Rhea" id="RHEA-COMP:14074"/>
        <dbReference type="ChEBI" id="CHEBI:15378"/>
        <dbReference type="ChEBI" id="CHEBI:16526"/>
        <dbReference type="ChEBI" id="CHEBI:64479"/>
        <dbReference type="ChEBI" id="CHEBI:78449"/>
        <dbReference type="ChEBI" id="CHEBI:83989"/>
        <dbReference type="ChEBI" id="CHEBI:138538"/>
        <dbReference type="EC" id="2.3.1.179"/>
    </reaction>
</comment>
<dbReference type="Gene3D" id="3.40.47.10">
    <property type="match status" value="1"/>
</dbReference>
<proteinExistence type="inferred from homology"/>
<dbReference type="NCBIfam" id="NF005589">
    <property type="entry name" value="PRK07314.1"/>
    <property type="match status" value="1"/>
</dbReference>
<dbReference type="FunFam" id="3.40.47.10:FF:000009">
    <property type="entry name" value="3-oxoacyl-[acyl-carrier-protein] synthase 2"/>
    <property type="match status" value="1"/>
</dbReference>
<dbReference type="Pfam" id="PF02801">
    <property type="entry name" value="Ketoacyl-synt_C"/>
    <property type="match status" value="1"/>
</dbReference>
<dbReference type="InterPro" id="IPR017568">
    <property type="entry name" value="3-oxoacyl-ACP_synth-2"/>
</dbReference>
<evidence type="ECO:0000256" key="4">
    <source>
        <dbReference type="ARBA" id="ARBA00014657"/>
    </source>
</evidence>
<organism evidence="15 16">
    <name type="scientific">Abyssobacteria bacterium (strain SURF_5)</name>
    <dbReference type="NCBI Taxonomy" id="2093360"/>
    <lineage>
        <taxon>Bacteria</taxon>
        <taxon>Pseudomonadati</taxon>
        <taxon>Candidatus Hydrogenedentota</taxon>
        <taxon>Candidatus Abyssobacteria</taxon>
    </lineage>
</organism>
<accession>A0A3A4NB06</accession>
<dbReference type="PANTHER" id="PTHR11712:SF336">
    <property type="entry name" value="3-OXOACYL-[ACYL-CARRIER-PROTEIN] SYNTHASE, MITOCHONDRIAL"/>
    <property type="match status" value="1"/>
</dbReference>
<dbReference type="GO" id="GO:0004315">
    <property type="term" value="F:3-oxoacyl-[acyl-carrier-protein] synthase activity"/>
    <property type="evidence" value="ECO:0007669"/>
    <property type="project" value="UniProtKB-UniRule"/>
</dbReference>
<evidence type="ECO:0000256" key="13">
    <source>
        <dbReference type="RuleBase" id="RU003694"/>
    </source>
</evidence>
<dbReference type="InterPro" id="IPR014031">
    <property type="entry name" value="Ketoacyl_synth_C"/>
</dbReference>
<dbReference type="GO" id="GO:0005829">
    <property type="term" value="C:cytosol"/>
    <property type="evidence" value="ECO:0007669"/>
    <property type="project" value="TreeGrafter"/>
</dbReference>
<evidence type="ECO:0000256" key="6">
    <source>
        <dbReference type="ARBA" id="ARBA00022679"/>
    </source>
</evidence>
<keyword evidence="10 11" id="KW-0012">Acyltransferase</keyword>
<dbReference type="PANTHER" id="PTHR11712">
    <property type="entry name" value="POLYKETIDE SYNTHASE-RELATED"/>
    <property type="match status" value="1"/>
</dbReference>
<dbReference type="NCBIfam" id="TIGR03150">
    <property type="entry name" value="fabF"/>
    <property type="match status" value="1"/>
</dbReference>
<comment type="function">
    <text evidence="11">Involved in the type II fatty acid elongation cycle. Catalyzes the elongation of a wide range of acyl-ACP by the addition of two carbons from malonyl-ACP to an acyl acceptor. Can efficiently catalyze the conversion of palmitoleoyl-ACP (cis-hexadec-9-enoyl-ACP) to cis-vaccenoyl-ACP (cis-octadec-11-enoyl-ACP), an essential step in the thermal regulation of fatty acid composition.</text>
</comment>
<name>A0A3A4NB06_ABYX5</name>
<feature type="domain" description="Ketosynthase family 3 (KS3)" evidence="14">
    <location>
        <begin position="2"/>
        <end position="411"/>
    </location>
</feature>
<evidence type="ECO:0000256" key="7">
    <source>
        <dbReference type="ARBA" id="ARBA00022832"/>
    </source>
</evidence>
<dbReference type="GO" id="GO:0006633">
    <property type="term" value="P:fatty acid biosynthetic process"/>
    <property type="evidence" value="ECO:0007669"/>
    <property type="project" value="UniProtKB-UniRule"/>
</dbReference>
<comment type="similarity">
    <text evidence="2 11 13">Belongs to the thiolase-like superfamily. Beta-ketoacyl-ACP synthases family.</text>
</comment>
<evidence type="ECO:0000256" key="8">
    <source>
        <dbReference type="ARBA" id="ARBA00023098"/>
    </source>
</evidence>
<evidence type="ECO:0000313" key="15">
    <source>
        <dbReference type="EMBL" id="RJP18563.1"/>
    </source>
</evidence>
<dbReference type="InterPro" id="IPR016039">
    <property type="entry name" value="Thiolase-like"/>
</dbReference>
<dbReference type="InterPro" id="IPR018201">
    <property type="entry name" value="Ketoacyl_synth_AS"/>
</dbReference>
<dbReference type="InterPro" id="IPR020841">
    <property type="entry name" value="PKS_Beta-ketoAc_synthase_dom"/>
</dbReference>
<evidence type="ECO:0000256" key="5">
    <source>
        <dbReference type="ARBA" id="ARBA00022516"/>
    </source>
</evidence>
<evidence type="ECO:0000256" key="11">
    <source>
        <dbReference type="PIRNR" id="PIRNR000447"/>
    </source>
</evidence>
<keyword evidence="6 11" id="KW-0808">Transferase</keyword>
<keyword evidence="8" id="KW-0443">Lipid metabolism</keyword>
<dbReference type="PROSITE" id="PS00606">
    <property type="entry name" value="KS3_1"/>
    <property type="match status" value="1"/>
</dbReference>
<evidence type="ECO:0000259" key="14">
    <source>
        <dbReference type="PROSITE" id="PS52004"/>
    </source>
</evidence>
<gene>
    <name evidence="15" type="primary">fabF</name>
    <name evidence="15" type="ORF">C4520_14080</name>
</gene>
<dbReference type="NCBIfam" id="NF004970">
    <property type="entry name" value="PRK06333.1"/>
    <property type="match status" value="1"/>
</dbReference>
<dbReference type="PIRSF" id="PIRSF000447">
    <property type="entry name" value="KAS_II"/>
    <property type="match status" value="1"/>
</dbReference>
<protein>
    <recommendedName>
        <fullName evidence="4 11">3-oxoacyl-[acyl-carrier-protein] synthase 2</fullName>
        <ecNumber evidence="3 11">2.3.1.179</ecNumber>
    </recommendedName>
</protein>
<dbReference type="Pfam" id="PF00109">
    <property type="entry name" value="ketoacyl-synt"/>
    <property type="match status" value="1"/>
</dbReference>